<proteinExistence type="predicted"/>
<dbReference type="Proteomes" id="UP000276133">
    <property type="component" value="Unassembled WGS sequence"/>
</dbReference>
<sequence>MNEKATIVLFHIVVNGFFNQALPTVSSNLCYSTMLNILEIFKNSIKSTLSLLVAKLAKSSQDLRIFLKVFTLRDLNKKK</sequence>
<name>A0A3M7Q4X3_BRAPC</name>
<evidence type="ECO:0000313" key="1">
    <source>
        <dbReference type="EMBL" id="RNA06353.1"/>
    </source>
</evidence>
<keyword evidence="2" id="KW-1185">Reference proteome</keyword>
<reference evidence="1 2" key="1">
    <citation type="journal article" date="2018" name="Sci. Rep.">
        <title>Genomic signatures of local adaptation to the degree of environmental predictability in rotifers.</title>
        <authorList>
            <person name="Franch-Gras L."/>
            <person name="Hahn C."/>
            <person name="Garcia-Roger E.M."/>
            <person name="Carmona M.J."/>
            <person name="Serra M."/>
            <person name="Gomez A."/>
        </authorList>
    </citation>
    <scope>NUCLEOTIDE SEQUENCE [LARGE SCALE GENOMIC DNA]</scope>
    <source>
        <strain evidence="1">HYR1</strain>
    </source>
</reference>
<dbReference type="AlphaFoldDB" id="A0A3M7Q4X3"/>
<accession>A0A3M7Q4X3</accession>
<gene>
    <name evidence="1" type="ORF">BpHYR1_050156</name>
</gene>
<organism evidence="1 2">
    <name type="scientific">Brachionus plicatilis</name>
    <name type="common">Marine rotifer</name>
    <name type="synonym">Brachionus muelleri</name>
    <dbReference type="NCBI Taxonomy" id="10195"/>
    <lineage>
        <taxon>Eukaryota</taxon>
        <taxon>Metazoa</taxon>
        <taxon>Spiralia</taxon>
        <taxon>Gnathifera</taxon>
        <taxon>Rotifera</taxon>
        <taxon>Eurotatoria</taxon>
        <taxon>Monogononta</taxon>
        <taxon>Pseudotrocha</taxon>
        <taxon>Ploima</taxon>
        <taxon>Brachionidae</taxon>
        <taxon>Brachionus</taxon>
    </lineage>
</organism>
<evidence type="ECO:0000313" key="2">
    <source>
        <dbReference type="Proteomes" id="UP000276133"/>
    </source>
</evidence>
<comment type="caution">
    <text evidence="1">The sequence shown here is derived from an EMBL/GenBank/DDBJ whole genome shotgun (WGS) entry which is preliminary data.</text>
</comment>
<protein>
    <submittedName>
        <fullName evidence="1">Uncharacterized protein</fullName>
    </submittedName>
</protein>
<dbReference type="EMBL" id="REGN01007428">
    <property type="protein sequence ID" value="RNA06353.1"/>
    <property type="molecule type" value="Genomic_DNA"/>
</dbReference>